<organism evidence="2">
    <name type="scientific">freshwater metagenome</name>
    <dbReference type="NCBI Taxonomy" id="449393"/>
    <lineage>
        <taxon>unclassified sequences</taxon>
        <taxon>metagenomes</taxon>
        <taxon>ecological metagenomes</taxon>
    </lineage>
</organism>
<dbReference type="InterPro" id="IPR023801">
    <property type="entry name" value="His_deacetylse_dom"/>
</dbReference>
<proteinExistence type="predicted"/>
<gene>
    <name evidence="2" type="ORF">UFOPK3773_02119</name>
</gene>
<name>A0A6J7LA85_9ZZZZ</name>
<sequence>MERVHTPAYVDEVIVGGVCREWNGPRPELGHLAHRMVGGTMLAAQALVDGRTLTAVHFAGAKHHAMRDHSSGFCVFNDLAVTATHLLEGDMRRISVIDIDAHHGDGTEALLRDHPRVQTLSVHDATIFPGTGHADELSHEVFNEPLPGGAGDDQLMAAVSRFIGEVRRFSPDLLMLATGADGHATDPLSSLTYTIDGMEAAVCSVRAAFPTLPILVGGAGGYQPDDVTPEVWARMAVAAA</sequence>
<dbReference type="Gene3D" id="3.40.800.20">
    <property type="entry name" value="Histone deacetylase domain"/>
    <property type="match status" value="1"/>
</dbReference>
<dbReference type="GO" id="GO:0004407">
    <property type="term" value="F:histone deacetylase activity"/>
    <property type="evidence" value="ECO:0007669"/>
    <property type="project" value="TreeGrafter"/>
</dbReference>
<dbReference type="AlphaFoldDB" id="A0A6J7LA85"/>
<protein>
    <submittedName>
        <fullName evidence="2">Unannotated protein</fullName>
    </submittedName>
</protein>
<dbReference type="InterPro" id="IPR023696">
    <property type="entry name" value="Ureohydrolase_dom_sf"/>
</dbReference>
<dbReference type="PANTHER" id="PTHR10625">
    <property type="entry name" value="HISTONE DEACETYLASE HDAC1-RELATED"/>
    <property type="match status" value="1"/>
</dbReference>
<dbReference type="SUPFAM" id="SSF52768">
    <property type="entry name" value="Arginase/deacetylase"/>
    <property type="match status" value="1"/>
</dbReference>
<dbReference type="InterPro" id="IPR037138">
    <property type="entry name" value="His_deacetylse_dom_sf"/>
</dbReference>
<accession>A0A6J7LA85</accession>
<dbReference type="GO" id="GO:0040029">
    <property type="term" value="P:epigenetic regulation of gene expression"/>
    <property type="evidence" value="ECO:0007669"/>
    <property type="project" value="TreeGrafter"/>
</dbReference>
<evidence type="ECO:0000259" key="1">
    <source>
        <dbReference type="Pfam" id="PF00850"/>
    </source>
</evidence>
<dbReference type="InterPro" id="IPR000286">
    <property type="entry name" value="HDACs"/>
</dbReference>
<evidence type="ECO:0000313" key="2">
    <source>
        <dbReference type="EMBL" id="CAB4963049.1"/>
    </source>
</evidence>
<feature type="domain" description="Histone deacetylase" evidence="1">
    <location>
        <begin position="1"/>
        <end position="233"/>
    </location>
</feature>
<dbReference type="PRINTS" id="PR01270">
    <property type="entry name" value="HDASUPER"/>
</dbReference>
<dbReference type="PANTHER" id="PTHR10625:SF10">
    <property type="entry name" value="HISTONE DEACETYLASE HDAC1"/>
    <property type="match status" value="1"/>
</dbReference>
<reference evidence="2" key="1">
    <citation type="submission" date="2020-05" db="EMBL/GenBank/DDBJ databases">
        <authorList>
            <person name="Chiriac C."/>
            <person name="Salcher M."/>
            <person name="Ghai R."/>
            <person name="Kavagutti S V."/>
        </authorList>
    </citation>
    <scope>NUCLEOTIDE SEQUENCE</scope>
</reference>
<dbReference type="Pfam" id="PF00850">
    <property type="entry name" value="Hist_deacetyl"/>
    <property type="match status" value="1"/>
</dbReference>
<dbReference type="EMBL" id="CAFBNF010000330">
    <property type="protein sequence ID" value="CAB4963049.1"/>
    <property type="molecule type" value="Genomic_DNA"/>
</dbReference>